<reference evidence="2" key="1">
    <citation type="submission" date="2017-01" db="EMBL/GenBank/DDBJ databases">
        <authorList>
            <person name="Assis F.L."/>
            <person name="Abrahao J.S."/>
            <person name="Silva L."/>
            <person name="Khalil J.B."/>
            <person name="Rodrigues R."/>
            <person name="Silva L.S."/>
            <person name="Arantes T."/>
            <person name="Boratto P."/>
            <person name="Andrade M."/>
            <person name="Kroon E.G."/>
            <person name="Ribeiro B."/>
            <person name="Bergier I."/>
            <person name="Seligmann H."/>
            <person name="Ghigo E."/>
            <person name="Colson P."/>
            <person name="Levasseur A."/>
            <person name="Raoult D."/>
            <person name="Scola B.L."/>
        </authorList>
    </citation>
    <scope>NUCLEOTIDE SEQUENCE</scope>
    <source>
        <strain evidence="2">Soda lake</strain>
    </source>
</reference>
<protein>
    <submittedName>
        <fullName evidence="2">Putative orfan</fullName>
    </submittedName>
</protein>
<proteinExistence type="predicted"/>
<evidence type="ECO:0000256" key="1">
    <source>
        <dbReference type="SAM" id="Phobius"/>
    </source>
</evidence>
<name>A0A6N1P371_9VIRU</name>
<dbReference type="KEGG" id="vg:80518879"/>
<keyword evidence="1" id="KW-0472">Membrane</keyword>
<dbReference type="GeneID" id="80518879"/>
<feature type="transmembrane region" description="Helical" evidence="1">
    <location>
        <begin position="71"/>
        <end position="93"/>
    </location>
</feature>
<accession>A0A6N1P371</accession>
<keyword evidence="1" id="KW-0812">Transmembrane</keyword>
<organism evidence="2">
    <name type="scientific">Tupanvirus soda lake</name>
    <dbReference type="NCBI Taxonomy" id="2126985"/>
    <lineage>
        <taxon>Viruses</taxon>
        <taxon>Varidnaviria</taxon>
        <taxon>Bamfordvirae</taxon>
        <taxon>Nucleocytoviricota</taxon>
        <taxon>Megaviricetes</taxon>
        <taxon>Imitervirales</taxon>
        <taxon>Mimiviridae</taxon>
        <taxon>Megamimivirinae</taxon>
        <taxon>Tupanvirus</taxon>
        <taxon>Tupanvirus salinum</taxon>
    </lineage>
</organism>
<feature type="transmembrane region" description="Helical" evidence="1">
    <location>
        <begin position="99"/>
        <end position="118"/>
    </location>
</feature>
<reference evidence="2" key="2">
    <citation type="journal article" date="2018" name="Nat. Commun.">
        <title>Tailed giant Tupanvirus possesses the most complete translational apparatus of the known virosphere.</title>
        <authorList>
            <person name="Abrahao J."/>
            <person name="Silva L."/>
            <person name="Silva L.S."/>
            <person name="Khalil J.Y.B."/>
            <person name="Rodrigues R."/>
            <person name="Arantes T."/>
            <person name="Assis F."/>
            <person name="Boratto P."/>
            <person name="Andrade M."/>
            <person name="Kroon E.G."/>
            <person name="Ribeiro B."/>
            <person name="Bergier I."/>
            <person name="Seligmann H."/>
            <person name="Ghigo E."/>
            <person name="Colson P."/>
            <person name="Levasseur A."/>
            <person name="Kroemer G."/>
            <person name="Raoult D."/>
            <person name="La Scola B."/>
        </authorList>
    </citation>
    <scope>NUCLEOTIDE SEQUENCE [LARGE SCALE GENOMIC DNA]</scope>
    <source>
        <strain evidence="2">Soda lake</strain>
    </source>
</reference>
<keyword evidence="1" id="KW-1133">Transmembrane helix</keyword>
<dbReference type="RefSeq" id="YP_010782115.1">
    <property type="nucleotide sequence ID" value="NC_075039.1"/>
</dbReference>
<evidence type="ECO:0000313" key="2">
    <source>
        <dbReference type="EMBL" id="QKU35451.1"/>
    </source>
</evidence>
<dbReference type="EMBL" id="KY523104">
    <property type="protein sequence ID" value="QKU35451.1"/>
    <property type="molecule type" value="Genomic_DNA"/>
</dbReference>
<sequence length="148" mass="16919">MVYSNTYDLTSKIIKPTSNINIKPLTSVALASAGANVIMNDETYNFLQKNPETTSVSDNEQILNLWQFIRLYTVATIPIVDFIIVYTVVYILNALYLHYNHKFVLISTVPFTILISILTNKNMKITSFIIIVMIISIYYLLTLNLEQT</sequence>
<feature type="transmembrane region" description="Helical" evidence="1">
    <location>
        <begin position="125"/>
        <end position="141"/>
    </location>
</feature>